<keyword evidence="2" id="KW-0255">Endonuclease</keyword>
<dbReference type="Gene3D" id="1.10.30.50">
    <property type="match status" value="1"/>
</dbReference>
<evidence type="ECO:0000313" key="2">
    <source>
        <dbReference type="EMBL" id="NDV74402.1"/>
    </source>
</evidence>
<proteinExistence type="predicted"/>
<keyword evidence="2" id="KW-0378">Hydrolase</keyword>
<comment type="caution">
    <text evidence="2">The sequence shown here is derived from an EMBL/GenBank/DDBJ whole genome shotgun (WGS) entry which is preliminary data.</text>
</comment>
<dbReference type="EMBL" id="JAAEAM010000022">
    <property type="protein sequence ID" value="NDV74402.1"/>
    <property type="molecule type" value="Genomic_DNA"/>
</dbReference>
<feature type="domain" description="HNH" evidence="1">
    <location>
        <begin position="108"/>
        <end position="149"/>
    </location>
</feature>
<keyword evidence="2" id="KW-0540">Nuclease</keyword>
<name>A0A6B2MI50_9BURK</name>
<protein>
    <submittedName>
        <fullName evidence="2">HNH endonuclease</fullName>
    </submittedName>
</protein>
<dbReference type="AlphaFoldDB" id="A0A6B2MI50"/>
<sequence>MRAIKKPTYPENYSFQTCTDSVTDGSLQRRLRGITEDMGALAKYYDGQAALGQLHTVPPTTAQDPDLLIGEVTKAELKNLYDREMVPRLKPGRRIYDELRLSAPNSRCPTCGIGQVFTIDHFLPKSKFPLFSVLPENLVPACRDCNTGKLAAAANDAQSFHPYYDTKQLSEEQWISAELLQTDPIAVRYFVRAPQNWDDFQVRRAMNHFHEYKLAQRFGSLAAEELSTLTRTFTSPYPMKPNEVWDALDRRLAAERENRSNSWQIALLEALRDSEWFCALGFFRH</sequence>
<dbReference type="InterPro" id="IPR002711">
    <property type="entry name" value="HNH"/>
</dbReference>
<dbReference type="Pfam" id="PF01844">
    <property type="entry name" value="HNH"/>
    <property type="match status" value="1"/>
</dbReference>
<evidence type="ECO:0000259" key="1">
    <source>
        <dbReference type="Pfam" id="PF01844"/>
    </source>
</evidence>
<gene>
    <name evidence="2" type="ORF">GFJ35_20320</name>
</gene>
<dbReference type="CDD" id="cd00085">
    <property type="entry name" value="HNHc"/>
    <property type="match status" value="1"/>
</dbReference>
<accession>A0A6B2MI50</accession>
<dbReference type="RefSeq" id="WP_163124905.1">
    <property type="nucleotide sequence ID" value="NZ_JAAEAM010000022.1"/>
</dbReference>
<dbReference type="InterPro" id="IPR003615">
    <property type="entry name" value="HNH_nuc"/>
</dbReference>
<organism evidence="2">
    <name type="scientific">Burkholderia cenocepacia</name>
    <dbReference type="NCBI Taxonomy" id="95486"/>
    <lineage>
        <taxon>Bacteria</taxon>
        <taxon>Pseudomonadati</taxon>
        <taxon>Pseudomonadota</taxon>
        <taxon>Betaproteobacteria</taxon>
        <taxon>Burkholderiales</taxon>
        <taxon>Burkholderiaceae</taxon>
        <taxon>Burkholderia</taxon>
        <taxon>Burkholderia cepacia complex</taxon>
    </lineage>
</organism>
<reference evidence="2" key="1">
    <citation type="submission" date="2019-11" db="EMBL/GenBank/DDBJ databases">
        <title>Burkholderia cenocepacia CF.</title>
        <authorList>
            <person name="Vianna E.F."/>
            <person name="Marques E.A."/>
            <person name="Albano R.M."/>
            <person name="Leao R.S."/>
        </authorList>
    </citation>
    <scope>NUCLEOTIDE SEQUENCE</scope>
    <source>
        <strain evidence="2">MS-2140</strain>
    </source>
</reference>
<dbReference type="GO" id="GO:0003676">
    <property type="term" value="F:nucleic acid binding"/>
    <property type="evidence" value="ECO:0007669"/>
    <property type="project" value="InterPro"/>
</dbReference>
<dbReference type="GO" id="GO:0004519">
    <property type="term" value="F:endonuclease activity"/>
    <property type="evidence" value="ECO:0007669"/>
    <property type="project" value="UniProtKB-KW"/>
</dbReference>
<dbReference type="GO" id="GO:0008270">
    <property type="term" value="F:zinc ion binding"/>
    <property type="evidence" value="ECO:0007669"/>
    <property type="project" value="InterPro"/>
</dbReference>